<reference evidence="2" key="1">
    <citation type="submission" date="2019-10" db="EMBL/GenBank/DDBJ databases">
        <authorList>
            <person name="Zhang R."/>
            <person name="Pan Y."/>
            <person name="Wang J."/>
            <person name="Ma R."/>
            <person name="Yu S."/>
        </authorList>
    </citation>
    <scope>NUCLEOTIDE SEQUENCE</scope>
    <source>
        <strain evidence="2">LA-IB0</strain>
        <tissue evidence="2">Leaf</tissue>
    </source>
</reference>
<protein>
    <submittedName>
        <fullName evidence="2">Uncharacterized protein</fullName>
    </submittedName>
</protein>
<organism evidence="2 3">
    <name type="scientific">Buddleja alternifolia</name>
    <dbReference type="NCBI Taxonomy" id="168488"/>
    <lineage>
        <taxon>Eukaryota</taxon>
        <taxon>Viridiplantae</taxon>
        <taxon>Streptophyta</taxon>
        <taxon>Embryophyta</taxon>
        <taxon>Tracheophyta</taxon>
        <taxon>Spermatophyta</taxon>
        <taxon>Magnoliopsida</taxon>
        <taxon>eudicotyledons</taxon>
        <taxon>Gunneridae</taxon>
        <taxon>Pentapetalae</taxon>
        <taxon>asterids</taxon>
        <taxon>lamiids</taxon>
        <taxon>Lamiales</taxon>
        <taxon>Scrophulariaceae</taxon>
        <taxon>Buddlejeae</taxon>
        <taxon>Buddleja</taxon>
    </lineage>
</organism>
<evidence type="ECO:0000313" key="2">
    <source>
        <dbReference type="EMBL" id="KAG8380682.1"/>
    </source>
</evidence>
<keyword evidence="3" id="KW-1185">Reference proteome</keyword>
<name>A0AAV6XJD5_9LAMI</name>
<accession>A0AAV6XJD5</accession>
<dbReference type="Proteomes" id="UP000826271">
    <property type="component" value="Unassembled WGS sequence"/>
</dbReference>
<comment type="caution">
    <text evidence="2">The sequence shown here is derived from an EMBL/GenBank/DDBJ whole genome shotgun (WGS) entry which is preliminary data.</text>
</comment>
<feature type="compositionally biased region" description="Polar residues" evidence="1">
    <location>
        <begin position="41"/>
        <end position="50"/>
    </location>
</feature>
<dbReference type="AlphaFoldDB" id="A0AAV6XJD5"/>
<evidence type="ECO:0000313" key="3">
    <source>
        <dbReference type="Proteomes" id="UP000826271"/>
    </source>
</evidence>
<feature type="compositionally biased region" description="Polar residues" evidence="1">
    <location>
        <begin position="16"/>
        <end position="29"/>
    </location>
</feature>
<proteinExistence type="predicted"/>
<sequence length="139" mass="15566">MHNEKVGGFRDKKEFTSPSERGFSSSSKARNCPMPHEETTIEQSRFSGLNPSRGRGRGRFGTDRRTSTDSSQVCKEQLQARVFAMTQEEAKATPTVITVTKNKMKENQEVDVEKEHVALIPRFSDEADERLAGIGACEE</sequence>
<feature type="region of interest" description="Disordered" evidence="1">
    <location>
        <begin position="1"/>
        <end position="73"/>
    </location>
</feature>
<dbReference type="EMBL" id="WHWC01000006">
    <property type="protein sequence ID" value="KAG8380682.1"/>
    <property type="molecule type" value="Genomic_DNA"/>
</dbReference>
<feature type="compositionally biased region" description="Basic and acidic residues" evidence="1">
    <location>
        <begin position="1"/>
        <end position="15"/>
    </location>
</feature>
<evidence type="ECO:0000256" key="1">
    <source>
        <dbReference type="SAM" id="MobiDB-lite"/>
    </source>
</evidence>
<gene>
    <name evidence="2" type="ORF">BUALT_Bualt06G0041400</name>
</gene>